<evidence type="ECO:0000313" key="1">
    <source>
        <dbReference type="EMBL" id="KAJ3531570.1"/>
    </source>
</evidence>
<gene>
    <name evidence="1" type="ORF">NM688_g7556</name>
</gene>
<protein>
    <submittedName>
        <fullName evidence="1">Uncharacterized protein</fullName>
    </submittedName>
</protein>
<keyword evidence="2" id="KW-1185">Reference proteome</keyword>
<dbReference type="Proteomes" id="UP001148662">
    <property type="component" value="Unassembled WGS sequence"/>
</dbReference>
<proteinExistence type="predicted"/>
<name>A0ACC1S3W7_9APHY</name>
<accession>A0ACC1S3W7</accession>
<comment type="caution">
    <text evidence="1">The sequence shown here is derived from an EMBL/GenBank/DDBJ whole genome shotgun (WGS) entry which is preliminary data.</text>
</comment>
<reference evidence="1" key="1">
    <citation type="submission" date="2022-07" db="EMBL/GenBank/DDBJ databases">
        <title>Genome Sequence of Phlebia brevispora.</title>
        <authorList>
            <person name="Buettner E."/>
        </authorList>
    </citation>
    <scope>NUCLEOTIDE SEQUENCE</scope>
    <source>
        <strain evidence="1">MPL23</strain>
    </source>
</reference>
<dbReference type="EMBL" id="JANHOG010001791">
    <property type="protein sequence ID" value="KAJ3531570.1"/>
    <property type="molecule type" value="Genomic_DNA"/>
</dbReference>
<sequence>MSIVIWTALRRRRDDEIARGAEHTGVGASSQAQTLPQAQTWPSQPLVQAQTLPPLTSPLPQTSSPPAQTLLQTHTNQPFPSTLLSESFDSGSIAPVKITGPLAELASGSCGNRGLEDIREMHLLILQRSALLEVTGSLIFVHDPAQSGPHTFSDSYQDDLIPNTGLFALKPNAPGNRPFLVHEAWFHTTIAHLKTIVRSDPELSSEGQDVIEAARKELERLEYIKGREWDLQRQIQRGVVKTHGSAPVVDNPMMHLLFNGSRRSVNVLAAGLRVISRSTLLALVALGADASITESVTAMVNDLPVNIRTVVGNLDLDPVTRPFVCCPECFALYSPTDPQAKVCTSKEFPDSVPCGTPLEKNRLFLGKSYEVPSRIYLNQDMKAWIGRMVSQPGLEDILDRAHPGPRTSDPDNEMHDIWDAPALYTIPDPEREREAFATPPPASGSAAPEGRYYFALAYDLFNPFQNKEAKQHVSVSALYMICLNLPPHLHFLPEYMYLVGVIPGPGEPSLEQVNHALRILVDDLLVFYSTGVFYVRTAKYTCGRLIRCALGPVVADLPAARKVSGFTSFSHTFFCSCCWTKRDDKENLDVDSWKKRTGDEHKARAREWRDATSKKTRNRIMNTYGVRWSELHRLPYWDPVLFTVVDSMHNLYLGILEDHCRVFWGMNATADDGDGAYAPQRNTYPLPEEQRMARAWFYVRDKDKDGLLRCTTAVVWHLCLALNLRHSNVRKKASLIDEVLEWHNSHTSLPQVAQDLIRKYPTILEQPESDLSDDKIAYVEATMARGTSAATIAKQADIEVLKYHCQKRSLPMSDDKKAMASTLIDWYKNLSPSAVAQRALSDATVKNRPAKEMLSSTVLGHAMLNAVWEDMKRTLLPSWISPAPRNVGTTERGKLSADHWRSLCTIHLPITLIRLWGSFPKESRQMQMLKNYMDLVTAVGIAGMLITSNVHIKAYRQAILRYLENAKVLYKECSFKPNHHLAIHLADVFLPNFGPFHPIRAFHTERNNFMLQKENTNMKFGELELTYMKHTCRSANMRLLLRDEVVSEAAEEVIAAYEVMQDEDRRGTRIRELFKKTRPPRARRKLVEIVLDEFVIALLLKWFENAGQTCTSNLSLRAISLSELQIQGVTYTSAQTNPKDSHAIYNATSEGRKAAGQIQRIFQHTRKVDGDSFTETFILVRPYIDLNADDAQHDKYRQFSWAGGKLYYEDLAKDAVLIRPSQIVSHFAKTPITVAGIARRCIHALPLDRMVHMSEGSSSDNVDENTEGNDDDESREVD</sequence>
<organism evidence="1 2">
    <name type="scientific">Phlebia brevispora</name>
    <dbReference type="NCBI Taxonomy" id="194682"/>
    <lineage>
        <taxon>Eukaryota</taxon>
        <taxon>Fungi</taxon>
        <taxon>Dikarya</taxon>
        <taxon>Basidiomycota</taxon>
        <taxon>Agaricomycotina</taxon>
        <taxon>Agaricomycetes</taxon>
        <taxon>Polyporales</taxon>
        <taxon>Meruliaceae</taxon>
        <taxon>Phlebia</taxon>
    </lineage>
</organism>
<evidence type="ECO:0000313" key="2">
    <source>
        <dbReference type="Proteomes" id="UP001148662"/>
    </source>
</evidence>